<evidence type="ECO:0000313" key="2">
    <source>
        <dbReference type="Proteomes" id="UP000886998"/>
    </source>
</evidence>
<dbReference type="EMBL" id="BMAV01010269">
    <property type="protein sequence ID" value="GFY55241.1"/>
    <property type="molecule type" value="Genomic_DNA"/>
</dbReference>
<name>A0A8X6XPE1_9ARAC</name>
<dbReference type="Proteomes" id="UP000886998">
    <property type="component" value="Unassembled WGS sequence"/>
</dbReference>
<evidence type="ECO:0000313" key="1">
    <source>
        <dbReference type="EMBL" id="GFY55241.1"/>
    </source>
</evidence>
<proteinExistence type="predicted"/>
<gene>
    <name evidence="1" type="primary">AVEN_261797_1</name>
    <name evidence="1" type="ORF">TNIN_321861</name>
</gene>
<dbReference type="OrthoDB" id="6432029at2759"/>
<sequence>MTCKSVRFNLPPSFQRVESGETDYVRDVLREGVHRLRGEHNSFQMHPRTQLSKAVHLFHQCRSNKVTVVYGNLGRLPLILTYFLDYCFSAQESVVVIANWEIYSPYQVNAPFPLWTL</sequence>
<accession>A0A8X6XPE1</accession>
<keyword evidence="2" id="KW-1185">Reference proteome</keyword>
<organism evidence="1 2">
    <name type="scientific">Trichonephila inaurata madagascariensis</name>
    <dbReference type="NCBI Taxonomy" id="2747483"/>
    <lineage>
        <taxon>Eukaryota</taxon>
        <taxon>Metazoa</taxon>
        <taxon>Ecdysozoa</taxon>
        <taxon>Arthropoda</taxon>
        <taxon>Chelicerata</taxon>
        <taxon>Arachnida</taxon>
        <taxon>Araneae</taxon>
        <taxon>Araneomorphae</taxon>
        <taxon>Entelegynae</taxon>
        <taxon>Araneoidea</taxon>
        <taxon>Nephilidae</taxon>
        <taxon>Trichonephila</taxon>
        <taxon>Trichonephila inaurata</taxon>
    </lineage>
</organism>
<dbReference type="AlphaFoldDB" id="A0A8X6XPE1"/>
<protein>
    <submittedName>
        <fullName evidence="1">Uncharacterized protein</fullName>
    </submittedName>
</protein>
<reference evidence="1" key="1">
    <citation type="submission" date="2020-08" db="EMBL/GenBank/DDBJ databases">
        <title>Multicomponent nature underlies the extraordinary mechanical properties of spider dragline silk.</title>
        <authorList>
            <person name="Kono N."/>
            <person name="Nakamura H."/>
            <person name="Mori M."/>
            <person name="Yoshida Y."/>
            <person name="Ohtoshi R."/>
            <person name="Malay A.D."/>
            <person name="Moran D.A.P."/>
            <person name="Tomita M."/>
            <person name="Numata K."/>
            <person name="Arakawa K."/>
        </authorList>
    </citation>
    <scope>NUCLEOTIDE SEQUENCE</scope>
</reference>
<comment type="caution">
    <text evidence="1">The sequence shown here is derived from an EMBL/GenBank/DDBJ whole genome shotgun (WGS) entry which is preliminary data.</text>
</comment>